<dbReference type="InterPro" id="IPR055592">
    <property type="entry name" value="DUF7168"/>
</dbReference>
<evidence type="ECO:0008006" key="6">
    <source>
        <dbReference type="Google" id="ProtNLM"/>
    </source>
</evidence>
<keyword evidence="5" id="KW-1185">Reference proteome</keyword>
<dbReference type="EMBL" id="CP025704">
    <property type="protein sequence ID" value="AUN98017.1"/>
    <property type="molecule type" value="Genomic_DNA"/>
</dbReference>
<evidence type="ECO:0000259" key="2">
    <source>
        <dbReference type="Pfam" id="PF10979"/>
    </source>
</evidence>
<dbReference type="Pfam" id="PF23771">
    <property type="entry name" value="DUF7168"/>
    <property type="match status" value="1"/>
</dbReference>
<dbReference type="InterPro" id="IPR024498">
    <property type="entry name" value="DUF2786"/>
</dbReference>
<dbReference type="Gene3D" id="3.30.2010.10">
    <property type="entry name" value="Metalloproteases ('zincins'), catalytic domain"/>
    <property type="match status" value="1"/>
</dbReference>
<feature type="domain" description="DUF2786" evidence="2">
    <location>
        <begin position="151"/>
        <end position="189"/>
    </location>
</feature>
<feature type="domain" description="DUF7168" evidence="3">
    <location>
        <begin position="202"/>
        <end position="328"/>
    </location>
</feature>
<name>A0A2K9NR78_BACTC</name>
<accession>A0A2K9NR78</accession>
<dbReference type="InterPro" id="IPR006640">
    <property type="entry name" value="SprT-like_domain"/>
</dbReference>
<evidence type="ECO:0000313" key="5">
    <source>
        <dbReference type="Proteomes" id="UP000235584"/>
    </source>
</evidence>
<organism evidence="4 5">
    <name type="scientific">Bacteriovorax stolpii</name>
    <name type="common">Bdellovibrio stolpii</name>
    <dbReference type="NCBI Taxonomy" id="960"/>
    <lineage>
        <taxon>Bacteria</taxon>
        <taxon>Pseudomonadati</taxon>
        <taxon>Bdellovibrionota</taxon>
        <taxon>Bacteriovoracia</taxon>
        <taxon>Bacteriovoracales</taxon>
        <taxon>Bacteriovoracaceae</taxon>
        <taxon>Bacteriovorax</taxon>
    </lineage>
</organism>
<evidence type="ECO:0000313" key="4">
    <source>
        <dbReference type="EMBL" id="AUN98017.1"/>
    </source>
</evidence>
<dbReference type="Proteomes" id="UP000235584">
    <property type="component" value="Chromosome"/>
</dbReference>
<dbReference type="Pfam" id="PF10263">
    <property type="entry name" value="SprT-like"/>
    <property type="match status" value="1"/>
</dbReference>
<gene>
    <name evidence="4" type="ORF">C0V70_07820</name>
</gene>
<evidence type="ECO:0000259" key="3">
    <source>
        <dbReference type="Pfam" id="PF23771"/>
    </source>
</evidence>
<reference evidence="4 5" key="1">
    <citation type="submission" date="2018-01" db="EMBL/GenBank/DDBJ databases">
        <title>Complete genome sequence of Bacteriovorax stolpii DSM12778.</title>
        <authorList>
            <person name="Tang B."/>
            <person name="Chang J."/>
        </authorList>
    </citation>
    <scope>NUCLEOTIDE SEQUENCE [LARGE SCALE GENOMIC DNA]</scope>
    <source>
        <strain evidence="4 5">DSM 12778</strain>
    </source>
</reference>
<dbReference type="KEGG" id="bsto:C0V70_07820"/>
<feature type="domain" description="SprT-like" evidence="1">
    <location>
        <begin position="63"/>
        <end position="124"/>
    </location>
</feature>
<dbReference type="GO" id="GO:0006950">
    <property type="term" value="P:response to stress"/>
    <property type="evidence" value="ECO:0007669"/>
    <property type="project" value="UniProtKB-ARBA"/>
</dbReference>
<dbReference type="AlphaFoldDB" id="A0A2K9NR78"/>
<evidence type="ECO:0000259" key="1">
    <source>
        <dbReference type="Pfam" id="PF10263"/>
    </source>
</evidence>
<sequence length="372" mass="42548">MPHNGIWGMFLYSDTIKAFISRVREDVRDIVNNEMSLKMDRSRVLHKGILYPLNIIVFEDNSRLGYFDSRTYELGLSKKLMYTAHDRVLKNVIRHELAHFWAYIIHGPQVMHGEEFKAICRSFNWDTDVERAYSNVQIENDKIEGDLKTQKLLERLKKLLALSSSDNPHERELATLKANQLLLEHNLDMTRTQSKEDETVYVKRVLEASRKQTKHVAIYEILKTFFVSPVFNHGRGIFYLEVIGDKTSVELAEYVAHFLDHELEAMWKDVKKKNPTFKSIAAKNSFMRGVSKGYVEKIEDQKKKSAQSFELALIEKNLAHKLHTVYSRIGHSSMSAGTHHSGANAAGIESGRNLSIKPGISAGKSGKTLLLS</sequence>
<proteinExistence type="predicted"/>
<dbReference type="Pfam" id="PF10979">
    <property type="entry name" value="DUF2786"/>
    <property type="match status" value="1"/>
</dbReference>
<protein>
    <recommendedName>
        <fullName evidence="6">DUF2786 domain-containing protein</fullName>
    </recommendedName>
</protein>